<protein>
    <submittedName>
        <fullName evidence="3">XRE family transcriptional regulator</fullName>
    </submittedName>
</protein>
<accession>A0ABP2XKU6</accession>
<keyword evidence="1" id="KW-1133">Transmembrane helix</keyword>
<dbReference type="EMBL" id="AVPH01000260">
    <property type="protein sequence ID" value="ERE03980.1"/>
    <property type="molecule type" value="Genomic_DNA"/>
</dbReference>
<dbReference type="SMART" id="SM00530">
    <property type="entry name" value="HTH_XRE"/>
    <property type="match status" value="1"/>
</dbReference>
<dbReference type="PROSITE" id="PS50943">
    <property type="entry name" value="HTH_CROC1"/>
    <property type="match status" value="1"/>
</dbReference>
<dbReference type="RefSeq" id="WP_021477977.1">
    <property type="nucleotide sequence ID" value="NZ_AVPH01000260.1"/>
</dbReference>
<reference evidence="3 4" key="1">
    <citation type="journal article" date="2013" name="Genome Announc.">
        <title>Genome Sequence of the Pigment-Producing Bacterium Pseudogulbenkiania ferrooxidans, Isolated from Loktak Lake.</title>
        <authorList>
            <person name="Puranik S."/>
            <person name="Talkal R."/>
            <person name="Qureshi A."/>
            <person name="Khardenavis A."/>
            <person name="Kapley A."/>
            <person name="Purohit H.J."/>
        </authorList>
    </citation>
    <scope>NUCLEOTIDE SEQUENCE [LARGE SCALE GENOMIC DNA]</scope>
    <source>
        <strain evidence="3 4">EGD-HP2</strain>
    </source>
</reference>
<dbReference type="SUPFAM" id="SSF47413">
    <property type="entry name" value="lambda repressor-like DNA-binding domains"/>
    <property type="match status" value="1"/>
</dbReference>
<keyword evidence="1" id="KW-0472">Membrane</keyword>
<feature type="transmembrane region" description="Helical" evidence="1">
    <location>
        <begin position="122"/>
        <end position="145"/>
    </location>
</feature>
<sequence length="167" mass="18853">MLIQKLRLQRGWSQQQLADLSGLSVRTVQRIERGQGASVESLKSLASVFEIDFSELNQEPAMTDLTAPDTAAAPVASRELEEMLALQHMNRLKRFYRHLAQYALVMALLAAVNLLTSPHRLWVVWPALGWGIGLLLQAVNTFELLPILGPDWERRQVEKRLGRKLSS</sequence>
<dbReference type="Gene3D" id="1.10.260.40">
    <property type="entry name" value="lambda repressor-like DNA-binding domains"/>
    <property type="match status" value="1"/>
</dbReference>
<feature type="domain" description="HTH cro/C1-type" evidence="2">
    <location>
        <begin position="3"/>
        <end position="56"/>
    </location>
</feature>
<dbReference type="CDD" id="cd00093">
    <property type="entry name" value="HTH_XRE"/>
    <property type="match status" value="1"/>
</dbReference>
<dbReference type="Pfam" id="PF01381">
    <property type="entry name" value="HTH_3"/>
    <property type="match status" value="1"/>
</dbReference>
<proteinExistence type="predicted"/>
<keyword evidence="4" id="KW-1185">Reference proteome</keyword>
<dbReference type="InterPro" id="IPR001387">
    <property type="entry name" value="Cro/C1-type_HTH"/>
</dbReference>
<gene>
    <name evidence="3" type="ORF">O166_12110</name>
</gene>
<dbReference type="InterPro" id="IPR010982">
    <property type="entry name" value="Lambda_DNA-bd_dom_sf"/>
</dbReference>
<keyword evidence="1" id="KW-0812">Transmembrane</keyword>
<evidence type="ECO:0000313" key="4">
    <source>
        <dbReference type="Proteomes" id="UP000016426"/>
    </source>
</evidence>
<evidence type="ECO:0000259" key="2">
    <source>
        <dbReference type="PROSITE" id="PS50943"/>
    </source>
</evidence>
<organism evidence="3 4">
    <name type="scientific">Pseudogulbenkiania ferrooxidans EGD-HP2</name>
    <dbReference type="NCBI Taxonomy" id="1388764"/>
    <lineage>
        <taxon>Bacteria</taxon>
        <taxon>Pseudomonadati</taxon>
        <taxon>Pseudomonadota</taxon>
        <taxon>Betaproteobacteria</taxon>
        <taxon>Neisseriales</taxon>
        <taxon>Chromobacteriaceae</taxon>
        <taxon>Pseudogulbenkiania</taxon>
    </lineage>
</organism>
<dbReference type="Proteomes" id="UP000016426">
    <property type="component" value="Unassembled WGS sequence"/>
</dbReference>
<name>A0ABP2XKU6_9NEIS</name>
<evidence type="ECO:0000313" key="3">
    <source>
        <dbReference type="EMBL" id="ERE03980.1"/>
    </source>
</evidence>
<comment type="caution">
    <text evidence="3">The sequence shown here is derived from an EMBL/GenBank/DDBJ whole genome shotgun (WGS) entry which is preliminary data.</text>
</comment>
<dbReference type="InterPro" id="IPR025698">
    <property type="entry name" value="2TM_dom"/>
</dbReference>
<dbReference type="Pfam" id="PF13239">
    <property type="entry name" value="2TM"/>
    <property type="match status" value="1"/>
</dbReference>
<evidence type="ECO:0000256" key="1">
    <source>
        <dbReference type="SAM" id="Phobius"/>
    </source>
</evidence>
<feature type="transmembrane region" description="Helical" evidence="1">
    <location>
        <begin position="99"/>
        <end position="116"/>
    </location>
</feature>